<dbReference type="GeneID" id="108557696"/>
<dbReference type="Proteomes" id="UP000695000">
    <property type="component" value="Unplaced"/>
</dbReference>
<name>A0ABM1M5G9_NICVS</name>
<proteinExistence type="predicted"/>
<dbReference type="RefSeq" id="XP_017769819.1">
    <property type="nucleotide sequence ID" value="XM_017914330.1"/>
</dbReference>
<reference evidence="3" key="1">
    <citation type="submission" date="2025-08" db="UniProtKB">
        <authorList>
            <consortium name="RefSeq"/>
        </authorList>
    </citation>
    <scope>IDENTIFICATION</scope>
    <source>
        <tissue evidence="3">Whole Larva</tissue>
    </source>
</reference>
<dbReference type="InterPro" id="IPR012337">
    <property type="entry name" value="RNaseH-like_sf"/>
</dbReference>
<organism evidence="2 3">
    <name type="scientific">Nicrophorus vespilloides</name>
    <name type="common">Boreal carrion beetle</name>
    <dbReference type="NCBI Taxonomy" id="110193"/>
    <lineage>
        <taxon>Eukaryota</taxon>
        <taxon>Metazoa</taxon>
        <taxon>Ecdysozoa</taxon>
        <taxon>Arthropoda</taxon>
        <taxon>Hexapoda</taxon>
        <taxon>Insecta</taxon>
        <taxon>Pterygota</taxon>
        <taxon>Neoptera</taxon>
        <taxon>Endopterygota</taxon>
        <taxon>Coleoptera</taxon>
        <taxon>Polyphaga</taxon>
        <taxon>Staphyliniformia</taxon>
        <taxon>Silphidae</taxon>
        <taxon>Nicrophorinae</taxon>
        <taxon>Nicrophorus</taxon>
    </lineage>
</organism>
<dbReference type="PANTHER" id="PTHR45749">
    <property type="match status" value="1"/>
</dbReference>
<dbReference type="InterPro" id="IPR025398">
    <property type="entry name" value="DUF4371"/>
</dbReference>
<evidence type="ECO:0000259" key="1">
    <source>
        <dbReference type="Pfam" id="PF14291"/>
    </source>
</evidence>
<protein>
    <submittedName>
        <fullName evidence="3">Zinc finger MYM-type protein 1-like</fullName>
    </submittedName>
</protein>
<dbReference type="SUPFAM" id="SSF53098">
    <property type="entry name" value="Ribonuclease H-like"/>
    <property type="match status" value="1"/>
</dbReference>
<keyword evidence="2" id="KW-1185">Reference proteome</keyword>
<evidence type="ECO:0000313" key="3">
    <source>
        <dbReference type="RefSeq" id="XP_017769819.1"/>
    </source>
</evidence>
<accession>A0ABM1M5G9</accession>
<sequence>MALKMENLSDYEGELTAEDNCNCLIEDMIKRKFASLPFVEKEIIVNSPKPAPILSIQSQTKTFKRHFKKEIYENIPWICGCAHLSKLFCWPCILFSEELNVWNKFGFSDLNNISKSCKRHECSQSHICSTVQFKNFGKGVHIEENITLHNKEVTANRYILSKLINAMCFLTKQELPLQGHFEHHQSDNRGNCVELLHLLSELDLKLETHLDNSPVFTGISDHIQNDLISSISKVLRDEIKSEIHASKFVSLIVGESTDISRSTQLYTIFRYVDENNDIHERFVGFVDVSPDRTADDLFQHICKTLKEFECSDKLIAQTYDGAAVMSGEHNEVQLKIQNICPNSLFVHCYTHRLNLVLSQSVTHIAECKRFFKKILSFSSFFCKSPKRISLLDCEIQKRFPTAAPTQWNYNSRILNKVFEYQKELLTIFDRIMKCEDEWDNDAVMNAEVLHRYLKDFEFNFNLHLFSGIFDSADSLFEILQEKTFDITYCINEIKNFVKFLDGKKVDFDSMWNKLITAKFNRKRKVAECMADVKKTYKLRYSKILKTLSADTTNRFRDIENLKFMELFNVDKFKIYEKNFPDFLFKSLQLSYGEYFDFMRLRKKFENGV</sequence>
<dbReference type="Pfam" id="PF14291">
    <property type="entry name" value="DUF4371"/>
    <property type="match status" value="1"/>
</dbReference>
<dbReference type="PANTHER" id="PTHR45749:SF28">
    <property type="entry name" value="ZINC FINGER MYM-TYPE PROTEIN 1-LIKE-RELATED"/>
    <property type="match status" value="1"/>
</dbReference>
<evidence type="ECO:0000313" key="2">
    <source>
        <dbReference type="Proteomes" id="UP000695000"/>
    </source>
</evidence>
<feature type="domain" description="DUF4371" evidence="1">
    <location>
        <begin position="154"/>
        <end position="330"/>
    </location>
</feature>
<gene>
    <name evidence="3" type="primary">LOC108557696</name>
</gene>